<dbReference type="Pfam" id="PF12804">
    <property type="entry name" value="NTP_transf_3"/>
    <property type="match status" value="1"/>
</dbReference>
<organism evidence="4 5">
    <name type="scientific">Promicromonospora citrea</name>
    <dbReference type="NCBI Taxonomy" id="43677"/>
    <lineage>
        <taxon>Bacteria</taxon>
        <taxon>Bacillati</taxon>
        <taxon>Actinomycetota</taxon>
        <taxon>Actinomycetes</taxon>
        <taxon>Micrococcales</taxon>
        <taxon>Promicromonosporaceae</taxon>
        <taxon>Promicromonospora</taxon>
    </lineage>
</organism>
<dbReference type="InterPro" id="IPR025877">
    <property type="entry name" value="MobA-like_NTP_Trfase"/>
</dbReference>
<evidence type="ECO:0000313" key="5">
    <source>
        <dbReference type="Proteomes" id="UP000655589"/>
    </source>
</evidence>
<dbReference type="InterPro" id="IPR029044">
    <property type="entry name" value="Nucleotide-diphossugar_trans"/>
</dbReference>
<dbReference type="GO" id="GO:0016779">
    <property type="term" value="F:nucleotidyltransferase activity"/>
    <property type="evidence" value="ECO:0007669"/>
    <property type="project" value="UniProtKB-KW"/>
</dbReference>
<name>A0A8H9L222_9MICO</name>
<dbReference type="Gene3D" id="3.90.550.10">
    <property type="entry name" value="Spore Coat Polysaccharide Biosynthesis Protein SpsA, Chain A"/>
    <property type="match status" value="1"/>
</dbReference>
<feature type="domain" description="MobA-like NTP transferase" evidence="3">
    <location>
        <begin position="16"/>
        <end position="171"/>
    </location>
</feature>
<comment type="caution">
    <text evidence="4">The sequence shown here is derived from an EMBL/GenBank/DDBJ whole genome shotgun (WGS) entry which is preliminary data.</text>
</comment>
<feature type="compositionally biased region" description="Acidic residues" evidence="2">
    <location>
        <begin position="182"/>
        <end position="191"/>
    </location>
</feature>
<dbReference type="PANTHER" id="PTHR19136:SF81">
    <property type="entry name" value="MOLYBDENUM COFACTOR GUANYLYLTRANSFERASE"/>
    <property type="match status" value="1"/>
</dbReference>
<proteinExistence type="predicted"/>
<reference evidence="4" key="1">
    <citation type="journal article" date="2014" name="Int. J. Syst. Evol. Microbiol.">
        <title>Complete genome sequence of Corynebacterium casei LMG S-19264T (=DSM 44701T), isolated from a smear-ripened cheese.</title>
        <authorList>
            <consortium name="US DOE Joint Genome Institute (JGI-PGF)"/>
            <person name="Walter F."/>
            <person name="Albersmeier A."/>
            <person name="Kalinowski J."/>
            <person name="Ruckert C."/>
        </authorList>
    </citation>
    <scope>NUCLEOTIDE SEQUENCE</scope>
    <source>
        <strain evidence="4">JCM 3051</strain>
    </source>
</reference>
<gene>
    <name evidence="4" type="ORF">GCM10010102_01180</name>
</gene>
<protein>
    <submittedName>
        <fullName evidence="4">Molybdenum cofactor guanylyltransferase</fullName>
    </submittedName>
</protein>
<dbReference type="AlphaFoldDB" id="A0A8H9L222"/>
<feature type="region of interest" description="Disordered" evidence="2">
    <location>
        <begin position="182"/>
        <end position="225"/>
    </location>
</feature>
<reference evidence="4" key="2">
    <citation type="submission" date="2020-09" db="EMBL/GenBank/DDBJ databases">
        <authorList>
            <person name="Sun Q."/>
            <person name="Ohkuma M."/>
        </authorList>
    </citation>
    <scope>NUCLEOTIDE SEQUENCE</scope>
    <source>
        <strain evidence="4">JCM 3051</strain>
    </source>
</reference>
<evidence type="ECO:0000259" key="3">
    <source>
        <dbReference type="Pfam" id="PF12804"/>
    </source>
</evidence>
<dbReference type="SUPFAM" id="SSF53448">
    <property type="entry name" value="Nucleotide-diphospho-sugar transferases"/>
    <property type="match status" value="1"/>
</dbReference>
<dbReference type="EMBL" id="BMPT01000001">
    <property type="protein sequence ID" value="GGM09044.1"/>
    <property type="molecule type" value="Genomic_DNA"/>
</dbReference>
<keyword evidence="1 4" id="KW-0808">Transferase</keyword>
<accession>A0A8H9L222</accession>
<keyword evidence="4" id="KW-0548">Nucleotidyltransferase</keyword>
<evidence type="ECO:0000256" key="1">
    <source>
        <dbReference type="ARBA" id="ARBA00022679"/>
    </source>
</evidence>
<keyword evidence="5" id="KW-1185">Reference proteome</keyword>
<dbReference type="RefSeq" id="WP_189086846.1">
    <property type="nucleotide sequence ID" value="NZ_BMPT01000001.1"/>
</dbReference>
<sequence length="225" mass="22426">MTPTTAGPPDRPVYDAVVLAGGRATRLGGASKARLVVGGVPLLDRALAASAAARRVAVVGPPELASAVGGRAVVVREDPPFGGPVAGLAAGLRALGVSDAPWVLLLAVDVPSAAGAVAALERAVAGGPPADGAHLVRAGRAQWLVGLYRRAALEAALAGVEPDGASMRQVVGALRCTEVPDEAGWSDDVDTPADAARLGARPADDHEGTTTRTRPTELPGGTRDG</sequence>
<dbReference type="Proteomes" id="UP000655589">
    <property type="component" value="Unassembled WGS sequence"/>
</dbReference>
<dbReference type="PANTHER" id="PTHR19136">
    <property type="entry name" value="MOLYBDENUM COFACTOR GUANYLYLTRANSFERASE"/>
    <property type="match status" value="1"/>
</dbReference>
<evidence type="ECO:0000256" key="2">
    <source>
        <dbReference type="SAM" id="MobiDB-lite"/>
    </source>
</evidence>
<evidence type="ECO:0000313" key="4">
    <source>
        <dbReference type="EMBL" id="GGM09044.1"/>
    </source>
</evidence>